<comment type="caution">
    <text evidence="24">The sequence shown here is derived from an EMBL/GenBank/DDBJ whole genome shotgun (WGS) entry which is preliminary data.</text>
</comment>
<dbReference type="AlphaFoldDB" id="A0A0G2FRH4"/>
<keyword evidence="11" id="KW-0256">Endoplasmic reticulum</keyword>
<dbReference type="PANTHER" id="PTHR43791:SF70">
    <property type="entry name" value="MAJOR FACILITATOR SUPERFAMILY (MFS) PROFILE DOMAIN-CONTAINING PROTEIN"/>
    <property type="match status" value="1"/>
</dbReference>
<feature type="transmembrane region" description="Helical" evidence="22">
    <location>
        <begin position="428"/>
        <end position="448"/>
    </location>
</feature>
<reference evidence="24 25" key="1">
    <citation type="submission" date="2015-05" db="EMBL/GenBank/DDBJ databases">
        <title>Distinctive expansion of gene families associated with plant cell wall degradation and secondary metabolism in the genomes of grapevine trunk pathogens.</title>
        <authorList>
            <person name="Lawrence D.P."/>
            <person name="Travadon R."/>
            <person name="Rolshausen P.E."/>
            <person name="Baumgartner K."/>
        </authorList>
    </citation>
    <scope>NUCLEOTIDE SEQUENCE [LARGE SCALE GENOMIC DNA]</scope>
    <source>
        <strain evidence="24">DA912</strain>
    </source>
</reference>
<feature type="transmembrane region" description="Helical" evidence="22">
    <location>
        <begin position="635"/>
        <end position="652"/>
    </location>
</feature>
<evidence type="ECO:0000256" key="15">
    <source>
        <dbReference type="ARBA" id="ARBA00023209"/>
    </source>
</evidence>
<organism evidence="24 25">
    <name type="scientific">Diaporthe ampelina</name>
    <dbReference type="NCBI Taxonomy" id="1214573"/>
    <lineage>
        <taxon>Eukaryota</taxon>
        <taxon>Fungi</taxon>
        <taxon>Dikarya</taxon>
        <taxon>Ascomycota</taxon>
        <taxon>Pezizomycotina</taxon>
        <taxon>Sordariomycetes</taxon>
        <taxon>Sordariomycetidae</taxon>
        <taxon>Diaporthales</taxon>
        <taxon>Diaporthaceae</taxon>
        <taxon>Diaporthe</taxon>
    </lineage>
</organism>
<dbReference type="InterPro" id="IPR020846">
    <property type="entry name" value="MFS_dom"/>
</dbReference>
<evidence type="ECO:0000256" key="22">
    <source>
        <dbReference type="SAM" id="Phobius"/>
    </source>
</evidence>
<dbReference type="Gene3D" id="1.20.1250.20">
    <property type="entry name" value="MFS general substrate transporter like domains"/>
    <property type="match status" value="2"/>
</dbReference>
<feature type="domain" description="Major facilitator superfamily (MFS) profile" evidence="23">
    <location>
        <begin position="75"/>
        <end position="485"/>
    </location>
</feature>
<evidence type="ECO:0000256" key="8">
    <source>
        <dbReference type="ARBA" id="ARBA00022516"/>
    </source>
</evidence>
<evidence type="ECO:0000313" key="25">
    <source>
        <dbReference type="Proteomes" id="UP000034680"/>
    </source>
</evidence>
<dbReference type="Pfam" id="PF07690">
    <property type="entry name" value="MFS_1"/>
    <property type="match status" value="1"/>
</dbReference>
<dbReference type="InterPro" id="IPR000462">
    <property type="entry name" value="CDP-OH_P_trans"/>
</dbReference>
<comment type="similarity">
    <text evidence="18">Belongs to the major facilitator superfamily. Allantoate permease family.</text>
</comment>
<proteinExistence type="inferred from homology"/>
<comment type="subcellular location">
    <subcellularLocation>
        <location evidence="2">Endoplasmic reticulum membrane</location>
        <topology evidence="2">Multi-pass membrane protein</topology>
    </subcellularLocation>
</comment>
<feature type="transmembrane region" description="Helical" evidence="22">
    <location>
        <begin position="232"/>
        <end position="254"/>
    </location>
</feature>
<evidence type="ECO:0000256" key="9">
    <source>
        <dbReference type="ARBA" id="ARBA00022679"/>
    </source>
</evidence>
<evidence type="ECO:0000256" key="10">
    <source>
        <dbReference type="ARBA" id="ARBA00022692"/>
    </source>
</evidence>
<feature type="transmembrane region" description="Helical" evidence="22">
    <location>
        <begin position="142"/>
        <end position="166"/>
    </location>
</feature>
<comment type="pathway">
    <text evidence="3">Lipid metabolism.</text>
</comment>
<dbReference type="CDD" id="cd17327">
    <property type="entry name" value="MFS_FEN2_like"/>
    <property type="match status" value="1"/>
</dbReference>
<dbReference type="FunFam" id="1.20.120.1760:FF:000022">
    <property type="entry name" value="CDP-diacylglycerol--serine O-phosphatidyltransferase"/>
    <property type="match status" value="1"/>
</dbReference>
<evidence type="ECO:0000256" key="21">
    <source>
        <dbReference type="SAM" id="MobiDB-lite"/>
    </source>
</evidence>
<evidence type="ECO:0000256" key="18">
    <source>
        <dbReference type="ARBA" id="ARBA00037968"/>
    </source>
</evidence>
<evidence type="ECO:0000259" key="23">
    <source>
        <dbReference type="PROSITE" id="PS50850"/>
    </source>
</evidence>
<dbReference type="InterPro" id="IPR036259">
    <property type="entry name" value="MFS_trans_sf"/>
</dbReference>
<keyword evidence="10 22" id="KW-0812">Transmembrane</keyword>
<name>A0A0G2FRH4_9PEZI</name>
<feature type="transmembrane region" description="Helical" evidence="22">
    <location>
        <begin position="172"/>
        <end position="192"/>
    </location>
</feature>
<feature type="transmembrane region" description="Helical" evidence="22">
    <location>
        <begin position="460"/>
        <end position="480"/>
    </location>
</feature>
<dbReference type="EC" id="2.7.8.8" evidence="5"/>
<comment type="catalytic activity">
    <reaction evidence="1">
        <text>a CDP-1,2-diacyl-sn-glycerol + L-serine = a 1,2-diacyl-sn-glycero-3-phospho-L-serine + CMP + H(+)</text>
        <dbReference type="Rhea" id="RHEA:16913"/>
        <dbReference type="ChEBI" id="CHEBI:15378"/>
        <dbReference type="ChEBI" id="CHEBI:33384"/>
        <dbReference type="ChEBI" id="CHEBI:57262"/>
        <dbReference type="ChEBI" id="CHEBI:58332"/>
        <dbReference type="ChEBI" id="CHEBI:60377"/>
        <dbReference type="EC" id="2.7.8.8"/>
    </reaction>
</comment>
<dbReference type="PROSITE" id="PS50850">
    <property type="entry name" value="MFS"/>
    <property type="match status" value="1"/>
</dbReference>
<dbReference type="NCBIfam" id="TIGR00473">
    <property type="entry name" value="pssA"/>
    <property type="match status" value="1"/>
</dbReference>
<dbReference type="GO" id="GO:0022857">
    <property type="term" value="F:transmembrane transporter activity"/>
    <property type="evidence" value="ECO:0007669"/>
    <property type="project" value="InterPro"/>
</dbReference>
<evidence type="ECO:0000256" key="20">
    <source>
        <dbReference type="RuleBase" id="RU003750"/>
    </source>
</evidence>
<evidence type="ECO:0000256" key="11">
    <source>
        <dbReference type="ARBA" id="ARBA00022824"/>
    </source>
</evidence>
<dbReference type="PROSITE" id="PS00379">
    <property type="entry name" value="CDP_ALCOHOL_P_TRANSF"/>
    <property type="match status" value="1"/>
</dbReference>
<dbReference type="GO" id="GO:0003882">
    <property type="term" value="F:CDP-diacylglycerol-serine O-phosphatidyltransferase activity"/>
    <property type="evidence" value="ECO:0007669"/>
    <property type="project" value="UniProtKB-EC"/>
</dbReference>
<evidence type="ECO:0000256" key="3">
    <source>
        <dbReference type="ARBA" id="ARBA00005189"/>
    </source>
</evidence>
<dbReference type="InterPro" id="IPR048254">
    <property type="entry name" value="CDP_ALCOHOL_P_TRANSF_CS"/>
</dbReference>
<evidence type="ECO:0000256" key="4">
    <source>
        <dbReference type="ARBA" id="ARBA00010441"/>
    </source>
</evidence>
<dbReference type="OrthoDB" id="6730379at2759"/>
<dbReference type="FunFam" id="1.20.1250.20:FF:000064">
    <property type="entry name" value="MFS allantoate transporter"/>
    <property type="match status" value="1"/>
</dbReference>
<feature type="transmembrane region" description="Helical" evidence="22">
    <location>
        <begin position="367"/>
        <end position="387"/>
    </location>
</feature>
<gene>
    <name evidence="24" type="ORF">UCDDA912_g03485</name>
</gene>
<keyword evidence="16" id="KW-1208">Phospholipid metabolism</keyword>
<dbReference type="Pfam" id="PF01066">
    <property type="entry name" value="CDP-OH_P_transf"/>
    <property type="match status" value="1"/>
</dbReference>
<evidence type="ECO:0000256" key="13">
    <source>
        <dbReference type="ARBA" id="ARBA00023098"/>
    </source>
</evidence>
<feature type="transmembrane region" description="Helical" evidence="22">
    <location>
        <begin position="339"/>
        <end position="360"/>
    </location>
</feature>
<evidence type="ECO:0000256" key="12">
    <source>
        <dbReference type="ARBA" id="ARBA00022989"/>
    </source>
</evidence>
<dbReference type="GO" id="GO:0005789">
    <property type="term" value="C:endoplasmic reticulum membrane"/>
    <property type="evidence" value="ECO:0007669"/>
    <property type="project" value="UniProtKB-SubCell"/>
</dbReference>
<evidence type="ECO:0000256" key="16">
    <source>
        <dbReference type="ARBA" id="ARBA00023264"/>
    </source>
</evidence>
<dbReference type="PANTHER" id="PTHR43791">
    <property type="entry name" value="PERMEASE-RELATED"/>
    <property type="match status" value="1"/>
</dbReference>
<evidence type="ECO:0000256" key="1">
    <source>
        <dbReference type="ARBA" id="ARBA00000287"/>
    </source>
</evidence>
<evidence type="ECO:0000256" key="7">
    <source>
        <dbReference type="ARBA" id="ARBA00022448"/>
    </source>
</evidence>
<keyword evidence="9 20" id="KW-0808">Transferase</keyword>
<keyword evidence="12 22" id="KW-1133">Transmembrane helix</keyword>
<evidence type="ECO:0000256" key="17">
    <source>
        <dbReference type="ARBA" id="ARBA00032361"/>
    </source>
</evidence>
<accession>A0A0G2FRH4</accession>
<dbReference type="EMBL" id="LCUC01000114">
    <property type="protein sequence ID" value="KKY36574.1"/>
    <property type="molecule type" value="Genomic_DNA"/>
</dbReference>
<reference evidence="24 25" key="2">
    <citation type="submission" date="2015-05" db="EMBL/GenBank/DDBJ databases">
        <authorList>
            <person name="Morales-Cruz A."/>
            <person name="Amrine K.C."/>
            <person name="Cantu D."/>
        </authorList>
    </citation>
    <scope>NUCLEOTIDE SEQUENCE [LARGE SCALE GENOMIC DNA]</scope>
    <source>
        <strain evidence="24">DA912</strain>
    </source>
</reference>
<feature type="transmembrane region" description="Helical" evidence="22">
    <location>
        <begin position="393"/>
        <end position="416"/>
    </location>
</feature>
<keyword evidence="7" id="KW-0813">Transport</keyword>
<dbReference type="Proteomes" id="UP000034680">
    <property type="component" value="Unassembled WGS sequence"/>
</dbReference>
<protein>
    <recommendedName>
        <fullName evidence="6">CDP-diacylglycerol--serine O-phosphatidyltransferase</fullName>
        <ecNumber evidence="5">2.7.8.8</ecNumber>
    </recommendedName>
    <alternativeName>
        <fullName evidence="17">Phosphatidylserine synthase</fullName>
    </alternativeName>
</protein>
<dbReference type="SUPFAM" id="SSF103473">
    <property type="entry name" value="MFS general substrate transporter"/>
    <property type="match status" value="1"/>
</dbReference>
<keyword evidence="8" id="KW-0444">Lipid biosynthesis</keyword>
<comment type="pathway">
    <text evidence="19">Phospholipid metabolism; phosphatidylethanolamine biosynthesis; phosphatidylethanolamine from CDP-diacylglycerol: step 1/2.</text>
</comment>
<feature type="transmembrane region" description="Helical" evidence="22">
    <location>
        <begin position="204"/>
        <end position="226"/>
    </location>
</feature>
<feature type="compositionally biased region" description="Basic and acidic residues" evidence="21">
    <location>
        <begin position="1"/>
        <end position="14"/>
    </location>
</feature>
<evidence type="ECO:0000256" key="19">
    <source>
        <dbReference type="ARBA" id="ARBA00060701"/>
    </source>
</evidence>
<dbReference type="InterPro" id="IPR011701">
    <property type="entry name" value="MFS"/>
</dbReference>
<feature type="transmembrane region" description="Helical" evidence="22">
    <location>
        <begin position="673"/>
        <end position="690"/>
    </location>
</feature>
<dbReference type="InterPro" id="IPR004533">
    <property type="entry name" value="CDP-diaglyc--ser_O-PTrfase"/>
</dbReference>
<evidence type="ECO:0000256" key="14">
    <source>
        <dbReference type="ARBA" id="ARBA00023136"/>
    </source>
</evidence>
<evidence type="ECO:0000256" key="2">
    <source>
        <dbReference type="ARBA" id="ARBA00004477"/>
    </source>
</evidence>
<dbReference type="Gene3D" id="1.20.120.1760">
    <property type="match status" value="1"/>
</dbReference>
<evidence type="ECO:0000256" key="5">
    <source>
        <dbReference type="ARBA" id="ARBA00013174"/>
    </source>
</evidence>
<dbReference type="GO" id="GO:0006659">
    <property type="term" value="P:phosphatidylserine biosynthetic process"/>
    <property type="evidence" value="ECO:0007669"/>
    <property type="project" value="UniProtKB-ARBA"/>
</dbReference>
<feature type="region of interest" description="Disordered" evidence="21">
    <location>
        <begin position="1"/>
        <end position="42"/>
    </location>
</feature>
<feature type="transmembrane region" description="Helical" evidence="22">
    <location>
        <begin position="696"/>
        <end position="713"/>
    </location>
</feature>
<sequence>MSSAKDFRIEKDGEVVSSAPAAEAGTMASASVDHGVESSSDESLDDSYQVFKATEDLQVDPSEAKRVLRKIDWRVVPILFVTYMLQYLDKNSLNFASVYGLKQGTNLHGQDYSWLGSIFYFGYLVAQFPSSFALQALPIGKFVSIITILWGAILMTTPACTSFAGIATNRFLLGFFEAAINPAFVLIMSIWYTSEEQPLRLEAYYCTNGIATMFGGLIGYAVGHITTGIARWMYVFIIFGSLSVFWGFVSLVVLPDLPSTARFLDERERAVAVDRVARNRQGVKNRHFRSYQAVQCVKDPKTWILFVLAVAAQVPNAAITSFTSIIINSFGFDTLGSQYLQIPGGAVQFLALIIGGWVCTKWPQSRCITMIVANTICIIGAALLVGLPDDNKWGRLVALWLCYFQGLGFSMSLTMISSNIAGSTKKQLTAAILFTGYCVGNIIGPQTFIDSEAPGYHSAYIAMLVGYTIKLLAVVVLYIYMWRVNKARDADGHTDDRAAIERGMHDETELDNPGFREQHEREGVVYNGQNLPSTPQKHYLPRPTPTTSLTTSAYYAYVMSKRTSSSATNGGAQKAGQVSSYDKQKDLLSSETGHFSLIRAMHLADLITELNGFCGIMSVFSSLRYCLQDDYSRGNIYAALAFLPFGLFFDFMDGKVARWRKKSSMMGQELDSLADLISFGLAPAVVAFAIGMRTTLDHVCLAFFVLCGLTRLARFNVTATSIPKDATGKAHYFEGTPIPTSLGLDAVMAYWVSQGWVHDAIPGGLWFADTPFAVHPVVAVFMLHGCLMTSKTIHVPKP</sequence>
<keyword evidence="15" id="KW-0594">Phospholipid biosynthesis</keyword>
<dbReference type="STRING" id="1214573.A0A0G2FRH4"/>
<evidence type="ECO:0000256" key="6">
    <source>
        <dbReference type="ARBA" id="ARBA00017171"/>
    </source>
</evidence>
<evidence type="ECO:0000313" key="24">
    <source>
        <dbReference type="EMBL" id="KKY36574.1"/>
    </source>
</evidence>
<comment type="similarity">
    <text evidence="4 20">Belongs to the CDP-alcohol phosphatidyltransferase class-I family.</text>
</comment>
<keyword evidence="13" id="KW-0443">Lipid metabolism</keyword>
<feature type="transmembrane region" description="Helical" evidence="22">
    <location>
        <begin position="112"/>
        <end position="130"/>
    </location>
</feature>
<dbReference type="FunFam" id="1.20.1250.20:FF:000934">
    <property type="entry name" value="Allantoate permease"/>
    <property type="match status" value="1"/>
</dbReference>
<keyword evidence="25" id="KW-1185">Reference proteome</keyword>
<keyword evidence="14 22" id="KW-0472">Membrane</keyword>
<dbReference type="InterPro" id="IPR043130">
    <property type="entry name" value="CDP-OH_PTrfase_TM_dom"/>
</dbReference>